<evidence type="ECO:0000313" key="3">
    <source>
        <dbReference type="Proteomes" id="UP001589575"/>
    </source>
</evidence>
<feature type="compositionally biased region" description="Polar residues" evidence="1">
    <location>
        <begin position="35"/>
        <end position="47"/>
    </location>
</feature>
<name>A0ABV5G5J4_9MICC</name>
<organism evidence="2 3">
    <name type="scientific">Citricoccus parietis</name>
    <dbReference type="NCBI Taxonomy" id="592307"/>
    <lineage>
        <taxon>Bacteria</taxon>
        <taxon>Bacillati</taxon>
        <taxon>Actinomycetota</taxon>
        <taxon>Actinomycetes</taxon>
        <taxon>Micrococcales</taxon>
        <taxon>Micrococcaceae</taxon>
        <taxon>Citricoccus</taxon>
    </lineage>
</organism>
<keyword evidence="3" id="KW-1185">Reference proteome</keyword>
<protein>
    <submittedName>
        <fullName evidence="2">Uncharacterized protein</fullName>
    </submittedName>
</protein>
<feature type="region of interest" description="Disordered" evidence="1">
    <location>
        <begin position="1"/>
        <end position="47"/>
    </location>
</feature>
<reference evidence="2 3" key="1">
    <citation type="submission" date="2024-09" db="EMBL/GenBank/DDBJ databases">
        <authorList>
            <person name="Sun Q."/>
            <person name="Mori K."/>
        </authorList>
    </citation>
    <scope>NUCLEOTIDE SEQUENCE [LARGE SCALE GENOMIC DNA]</scope>
    <source>
        <strain evidence="2 3">CCM 7609</strain>
    </source>
</reference>
<evidence type="ECO:0000313" key="2">
    <source>
        <dbReference type="EMBL" id="MFB9073723.1"/>
    </source>
</evidence>
<evidence type="ECO:0000256" key="1">
    <source>
        <dbReference type="SAM" id="MobiDB-lite"/>
    </source>
</evidence>
<dbReference type="Proteomes" id="UP001589575">
    <property type="component" value="Unassembled WGS sequence"/>
</dbReference>
<proteinExistence type="predicted"/>
<sequence>MTGSGWSSDATPMNTPPLTAGRGQSPRPAARSDQTHTSWPSSPISVG</sequence>
<gene>
    <name evidence="2" type="ORF">ACFFX0_21970</name>
</gene>
<comment type="caution">
    <text evidence="2">The sequence shown here is derived from an EMBL/GenBank/DDBJ whole genome shotgun (WGS) entry which is preliminary data.</text>
</comment>
<feature type="compositionally biased region" description="Polar residues" evidence="1">
    <location>
        <begin position="1"/>
        <end position="17"/>
    </location>
</feature>
<accession>A0ABV5G5J4</accession>
<dbReference type="EMBL" id="JBHMFI010000001">
    <property type="protein sequence ID" value="MFB9073723.1"/>
    <property type="molecule type" value="Genomic_DNA"/>
</dbReference>